<dbReference type="InterPro" id="IPR002901">
    <property type="entry name" value="MGlyc_endo_b_GlcNAc-like_dom"/>
</dbReference>
<dbReference type="EMBL" id="AP019782">
    <property type="protein sequence ID" value="BBL70660.1"/>
    <property type="molecule type" value="Genomic_DNA"/>
</dbReference>
<evidence type="ECO:0000256" key="4">
    <source>
        <dbReference type="ARBA" id="ARBA00007974"/>
    </source>
</evidence>
<keyword evidence="7" id="KW-1005">Bacterial flagellum biogenesis</keyword>
<evidence type="ECO:0000256" key="2">
    <source>
        <dbReference type="ARBA" id="ARBA00004418"/>
    </source>
</evidence>
<evidence type="ECO:0000256" key="6">
    <source>
        <dbReference type="ARBA" id="ARBA00022764"/>
    </source>
</evidence>
<accession>A0A8D4VQP1</accession>
<feature type="domain" description="Mannosyl-glycoprotein endo-beta-N-acetylglucosamidase-like" evidence="13">
    <location>
        <begin position="161"/>
        <end position="324"/>
    </location>
</feature>
<dbReference type="NCBIfam" id="TIGR02541">
    <property type="entry name" value="flagell_FlgJ"/>
    <property type="match status" value="1"/>
</dbReference>
<evidence type="ECO:0000259" key="13">
    <source>
        <dbReference type="SMART" id="SM00047"/>
    </source>
</evidence>
<dbReference type="GO" id="GO:0071973">
    <property type="term" value="P:bacterial-type flagellum-dependent cell motility"/>
    <property type="evidence" value="ECO:0007669"/>
    <property type="project" value="TreeGrafter"/>
</dbReference>
<dbReference type="Proteomes" id="UP000824988">
    <property type="component" value="Chromosome"/>
</dbReference>
<dbReference type="InterPro" id="IPR013377">
    <property type="entry name" value="FlgJ"/>
</dbReference>
<comment type="similarity">
    <text evidence="3">In the N-terminal section; belongs to the FlgJ family.</text>
</comment>
<evidence type="ECO:0000313" key="15">
    <source>
        <dbReference type="Proteomes" id="UP000824988"/>
    </source>
</evidence>
<dbReference type="PANTHER" id="PTHR33308:SF9">
    <property type="entry name" value="PEPTIDOGLYCAN HYDROLASE FLGJ"/>
    <property type="match status" value="1"/>
</dbReference>
<dbReference type="Pfam" id="PF10135">
    <property type="entry name" value="Rod-binding"/>
    <property type="match status" value="1"/>
</dbReference>
<proteinExistence type="inferred from homology"/>
<gene>
    <name evidence="14" type="primary">flgJ</name>
    <name evidence="14" type="ORF">MoryE10_12660</name>
</gene>
<evidence type="ECO:0000256" key="10">
    <source>
        <dbReference type="ARBA" id="ARBA00023316"/>
    </source>
</evidence>
<keyword evidence="10" id="KW-0961">Cell wall biogenesis/degradation</keyword>
<dbReference type="SMART" id="SM00047">
    <property type="entry name" value="LYZ2"/>
    <property type="match status" value="1"/>
</dbReference>
<evidence type="ECO:0000256" key="8">
    <source>
        <dbReference type="ARBA" id="ARBA00022801"/>
    </source>
</evidence>
<dbReference type="AlphaFoldDB" id="A0A8D4VQP1"/>
<dbReference type="PANTHER" id="PTHR33308">
    <property type="entry name" value="PEPTIDOGLYCAN HYDROLASE FLGJ"/>
    <property type="match status" value="1"/>
</dbReference>
<comment type="similarity">
    <text evidence="4">In the C-terminal section; belongs to the glycosyl hydrolase 73 family.</text>
</comment>
<comment type="subcellular location">
    <subcellularLocation>
        <location evidence="2">Periplasm</location>
    </subcellularLocation>
</comment>
<feature type="compositionally biased region" description="Low complexity" evidence="12">
    <location>
        <begin position="337"/>
        <end position="365"/>
    </location>
</feature>
<dbReference type="RefSeq" id="WP_221048572.1">
    <property type="nucleotide sequence ID" value="NZ_AP019782.1"/>
</dbReference>
<evidence type="ECO:0000256" key="5">
    <source>
        <dbReference type="ARBA" id="ARBA00013433"/>
    </source>
</evidence>
<keyword evidence="9" id="KW-0326">Glycosidase</keyword>
<dbReference type="InterPro" id="IPR051056">
    <property type="entry name" value="Glycosyl_Hydrolase_73"/>
</dbReference>
<evidence type="ECO:0000256" key="9">
    <source>
        <dbReference type="ARBA" id="ARBA00023295"/>
    </source>
</evidence>
<evidence type="ECO:0000256" key="1">
    <source>
        <dbReference type="ARBA" id="ARBA00002954"/>
    </source>
</evidence>
<dbReference type="GO" id="GO:0004040">
    <property type="term" value="F:amidase activity"/>
    <property type="evidence" value="ECO:0007669"/>
    <property type="project" value="InterPro"/>
</dbReference>
<name>A0A8D4VQP1_9GAMM</name>
<reference evidence="14" key="1">
    <citation type="submission" date="2019-06" db="EMBL/GenBank/DDBJ databases">
        <title>Complete genome sequence of Methylogaea oryzae strain JCM16910.</title>
        <authorList>
            <person name="Asakawa S."/>
        </authorList>
    </citation>
    <scope>NUCLEOTIDE SEQUENCE</scope>
    <source>
        <strain evidence="14">E10</strain>
    </source>
</reference>
<organism evidence="14 15">
    <name type="scientific">Methylogaea oryzae</name>
    <dbReference type="NCBI Taxonomy" id="1295382"/>
    <lineage>
        <taxon>Bacteria</taxon>
        <taxon>Pseudomonadati</taxon>
        <taxon>Pseudomonadota</taxon>
        <taxon>Gammaproteobacteria</taxon>
        <taxon>Methylococcales</taxon>
        <taxon>Methylococcaceae</taxon>
        <taxon>Methylogaea</taxon>
    </lineage>
</organism>
<evidence type="ECO:0000256" key="3">
    <source>
        <dbReference type="ARBA" id="ARBA00006880"/>
    </source>
</evidence>
<feature type="region of interest" description="Disordered" evidence="12">
    <location>
        <begin position="337"/>
        <end position="381"/>
    </location>
</feature>
<keyword evidence="6" id="KW-0574">Periplasm</keyword>
<dbReference type="Pfam" id="PF01832">
    <property type="entry name" value="Glucosaminidase"/>
    <property type="match status" value="1"/>
</dbReference>
<dbReference type="InterPro" id="IPR019301">
    <property type="entry name" value="Flagellar_prot_FlgJ_N"/>
</dbReference>
<evidence type="ECO:0000313" key="14">
    <source>
        <dbReference type="EMBL" id="BBL70660.1"/>
    </source>
</evidence>
<dbReference type="GO" id="GO:0042597">
    <property type="term" value="C:periplasmic space"/>
    <property type="evidence" value="ECO:0007669"/>
    <property type="project" value="UniProtKB-SubCell"/>
</dbReference>
<dbReference type="GO" id="GO:0016798">
    <property type="term" value="F:hydrolase activity, acting on glycosyl bonds"/>
    <property type="evidence" value="ECO:0007669"/>
    <property type="project" value="UniProtKB-KW"/>
</dbReference>
<evidence type="ECO:0000256" key="7">
    <source>
        <dbReference type="ARBA" id="ARBA00022795"/>
    </source>
</evidence>
<keyword evidence="8 14" id="KW-0378">Hydrolase</keyword>
<keyword evidence="15" id="KW-1185">Reference proteome</keyword>
<dbReference type="KEGG" id="moz:MoryE10_12660"/>
<sequence length="381" mass="41235">MMPAGPRGADVYTDLNGLAQLKSQARAQSPEALKQTAQQFEALFLQSTLKNMRQAGEPFESKLVDNSGIRAFRDMHDQQMALQLSKNSNFGFADMLVKQLGPKSPNGADKPPQGMTLDDYRHGPVRMMPVHKPADKFLPLGERSAKPAFMPLHGQGSASIQVAAAKRTAPVVDKEQFLRDLLPEAEAAAKELGVDPKMLLSQAALETGWGRHTVRGADGSDSHNLFGIKAGKDWEGQRVATTTLEYVQGVPVRKTDYFRAYDSYKDCFHDYVAFLRDNPRYAQAIEQGDDPHAFFAGLQRAGYATDPRYANKVLAIYRQLEDYDVGATNVAAATAPATTTTTEAPVVAAAAPAEPDPAQQAPVADSSTAEPAPSESGEENA</sequence>
<protein>
    <recommendedName>
        <fullName evidence="5">Peptidoglycan hydrolase FlgJ</fullName>
    </recommendedName>
    <alternativeName>
        <fullName evidence="11">Muramidase FlgJ</fullName>
    </alternativeName>
</protein>
<comment type="function">
    <text evidence="1">Flagellum-specific muramidase which hydrolyzes the peptidoglycan layer to assemble the rod structure in the periplasmic space.</text>
</comment>
<evidence type="ECO:0000256" key="11">
    <source>
        <dbReference type="ARBA" id="ARBA00030835"/>
    </source>
</evidence>
<dbReference type="GO" id="GO:0071555">
    <property type="term" value="P:cell wall organization"/>
    <property type="evidence" value="ECO:0007669"/>
    <property type="project" value="UniProtKB-KW"/>
</dbReference>
<evidence type="ECO:0000256" key="12">
    <source>
        <dbReference type="SAM" id="MobiDB-lite"/>
    </source>
</evidence>
<dbReference type="GO" id="GO:0044780">
    <property type="term" value="P:bacterial-type flagellum assembly"/>
    <property type="evidence" value="ECO:0007669"/>
    <property type="project" value="InterPro"/>
</dbReference>